<feature type="region of interest" description="Disordered" evidence="5">
    <location>
        <begin position="53"/>
        <end position="84"/>
    </location>
</feature>
<sequence>MTGSTIDNNTNGIATHANTNSKKRKLRDPFSSVLNLNLSLRDVEHLQSCRPATTTNAGTKTQFAVHPHPPPPTSSRPLTHPASSVLPGSKPITCCITIHHGTDRIYLSKTAFQFTSNDLSKVLVGVTEQLVVPDPKNSTIPIQTVNFILETAALKSKINPVISQEPRNNVTADQFEPELQQLSKNKEDPVSDQFGSLEVNSDYPPYALASTNQTINTVSKHETIVPRPPVPETPALVPERLIVKHRSRVASKTSGFLIVDSPFPPATFSIDNVEKLTFYLQTLTIRPGMVFMSHEEVKFMALVYNFLIAKRPYIVQYDNKKRGIFRLGCSQCSFAFRSTNLNVYSDENLSFPYPSLIYVTELVPHTCAPHPVAEETRLVSTKWHNYLALLFDFFGGPWKVPSLEKREIVLRVIEQLYMVIESNTVIRPLKSKLSRLSSLISIYTRGGFELSVHPQALLSKLFLPALLIQTKFPKTFVRLYFDSDSQHGHHGVRIYAPPLKTDGTLNSLKQDHFDYLIERALPRYLSHVGNPNLRPVGALDLDVERFIQDQLLAFGSDSVSSVSNSDDVDEEPPENYWTVDSILQNNSSPAFNMSQSQRNNNSSFITADMMLPSERFFNDVSIDQRSYISYLQTLKAIKTTTERIQFIRMEYTKFDIVSDVSLAVLPELPSISVAVKTGFEPTAFHLECCKIGSVEHCSKHASLESNHKFYTNYVKERTGVNPHVFADLFQQTFLDYKDVNNSKFKGITIITEDMRKAAQYCLPLISIDKISSRTKTYGYYNIISAVGYTVENDLSIFGISIVPETDQYLLDGYLEFFRDLKLTYGTLFNDRNYSFTSCDVTGSQGIEYALETVFPERKRYKSFLHWKQDYLRQVPLKKRDLCNHLLNKLLVFSDDPSSPDYKRVLAELITGYSVIGSLADHDGDQAVYSDIGLCFGHASTDTSEAFHVLICDLLKQSPLMIPSEICKIQQRVMARTVDSTATGCKIRFANDRVALTPKCSEMLVLGALFASQFEVVPTETSTVFWVHLKEDSFLASHQENLLEVPLLYESVHFGTDASTNTLVQPGEIAKLAVQLLLSKKSYVVDFGRRRCSCGYFQRNQMPCPHALAVLLSTSQLGPVSNYCNSVFHCSSSSPAANMADNKAITSVSVTESNMTLAGIMFFNEFIKRVNPGYHVDDDLLEENGASPEYIATLTKTIISQLPA</sequence>
<keyword evidence="3" id="KW-0862">Zinc</keyword>
<evidence type="ECO:0000313" key="7">
    <source>
        <dbReference type="EMBL" id="CDO51222.1"/>
    </source>
</evidence>
<feature type="domain" description="SWIM-type" evidence="6">
    <location>
        <begin position="1082"/>
        <end position="1114"/>
    </location>
</feature>
<evidence type="ECO:0000256" key="1">
    <source>
        <dbReference type="ARBA" id="ARBA00022723"/>
    </source>
</evidence>
<evidence type="ECO:0000259" key="6">
    <source>
        <dbReference type="PROSITE" id="PS50966"/>
    </source>
</evidence>
<accession>A0A0J9YHD5</accession>
<dbReference type="GO" id="GO:0008270">
    <property type="term" value="F:zinc ion binding"/>
    <property type="evidence" value="ECO:0007669"/>
    <property type="project" value="UniProtKB-KW"/>
</dbReference>
<dbReference type="OrthoDB" id="683469at2759"/>
<evidence type="ECO:0000256" key="5">
    <source>
        <dbReference type="SAM" id="MobiDB-lite"/>
    </source>
</evidence>
<feature type="compositionally biased region" description="Polar residues" evidence="5">
    <location>
        <begin position="1"/>
        <end position="20"/>
    </location>
</feature>
<feature type="region of interest" description="Disordered" evidence="5">
    <location>
        <begin position="1"/>
        <end position="26"/>
    </location>
</feature>
<evidence type="ECO:0000256" key="4">
    <source>
        <dbReference type="PROSITE-ProRule" id="PRU00325"/>
    </source>
</evidence>
<evidence type="ECO:0000256" key="2">
    <source>
        <dbReference type="ARBA" id="ARBA00022771"/>
    </source>
</evidence>
<proteinExistence type="predicted"/>
<evidence type="ECO:0000313" key="8">
    <source>
        <dbReference type="Proteomes" id="UP000242525"/>
    </source>
</evidence>
<dbReference type="AlphaFoldDB" id="A0A0J9YHD5"/>
<comment type="caution">
    <text evidence="7">The sequence shown here is derived from an EMBL/GenBank/DDBJ whole genome shotgun (WGS) entry which is preliminary data.</text>
</comment>
<dbReference type="EMBL" id="CCBN010000001">
    <property type="protein sequence ID" value="CDO51222.1"/>
    <property type="molecule type" value="Genomic_DNA"/>
</dbReference>
<feature type="compositionally biased region" description="Polar residues" evidence="5">
    <location>
        <begin position="53"/>
        <end position="62"/>
    </location>
</feature>
<dbReference type="SMART" id="SM00575">
    <property type="entry name" value="ZnF_PMZ"/>
    <property type="match status" value="1"/>
</dbReference>
<keyword evidence="1" id="KW-0479">Metal-binding</keyword>
<evidence type="ECO:0000256" key="3">
    <source>
        <dbReference type="ARBA" id="ARBA00022833"/>
    </source>
</evidence>
<dbReference type="Pfam" id="PF04434">
    <property type="entry name" value="SWIM"/>
    <property type="match status" value="1"/>
</dbReference>
<gene>
    <name evidence="7" type="ORF">BN980_GECA01s02749g</name>
</gene>
<organism evidence="7 8">
    <name type="scientific">Geotrichum candidum</name>
    <name type="common">Oospora lactis</name>
    <name type="synonym">Dipodascus geotrichum</name>
    <dbReference type="NCBI Taxonomy" id="1173061"/>
    <lineage>
        <taxon>Eukaryota</taxon>
        <taxon>Fungi</taxon>
        <taxon>Dikarya</taxon>
        <taxon>Ascomycota</taxon>
        <taxon>Saccharomycotina</taxon>
        <taxon>Dipodascomycetes</taxon>
        <taxon>Dipodascales</taxon>
        <taxon>Dipodascaceae</taxon>
        <taxon>Geotrichum</taxon>
    </lineage>
</organism>
<protein>
    <recommendedName>
        <fullName evidence="6">SWIM-type domain-containing protein</fullName>
    </recommendedName>
</protein>
<reference evidence="7" key="1">
    <citation type="submission" date="2014-03" db="EMBL/GenBank/DDBJ databases">
        <authorList>
            <person name="Casaregola S."/>
        </authorList>
    </citation>
    <scope>NUCLEOTIDE SEQUENCE [LARGE SCALE GENOMIC DNA]</scope>
    <source>
        <strain evidence="7">CLIB 918</strain>
    </source>
</reference>
<keyword evidence="8" id="KW-1185">Reference proteome</keyword>
<dbReference type="PROSITE" id="PS50966">
    <property type="entry name" value="ZF_SWIM"/>
    <property type="match status" value="1"/>
</dbReference>
<dbReference type="InterPro" id="IPR007527">
    <property type="entry name" value="Znf_SWIM"/>
</dbReference>
<dbReference type="InterPro" id="IPR006564">
    <property type="entry name" value="Znf_PMZ"/>
</dbReference>
<dbReference type="Proteomes" id="UP000242525">
    <property type="component" value="Unassembled WGS sequence"/>
</dbReference>
<name>A0A0J9YHD5_GEOCN</name>
<keyword evidence="2 4" id="KW-0863">Zinc-finger</keyword>